<evidence type="ECO:0000313" key="2">
    <source>
        <dbReference type="Proteomes" id="UP000236724"/>
    </source>
</evidence>
<name>A0A1H6FF69_9GAMM</name>
<keyword evidence="2" id="KW-1185">Reference proteome</keyword>
<dbReference type="Proteomes" id="UP000236724">
    <property type="component" value="Unassembled WGS sequence"/>
</dbReference>
<evidence type="ECO:0000313" key="1">
    <source>
        <dbReference type="EMBL" id="SEH07685.1"/>
    </source>
</evidence>
<organism evidence="1 2">
    <name type="scientific">Candidatus Venteria ishoeyi</name>
    <dbReference type="NCBI Taxonomy" id="1899563"/>
    <lineage>
        <taxon>Bacteria</taxon>
        <taxon>Pseudomonadati</taxon>
        <taxon>Pseudomonadota</taxon>
        <taxon>Gammaproteobacteria</taxon>
        <taxon>Thiotrichales</taxon>
        <taxon>Thiotrichaceae</taxon>
        <taxon>Venteria</taxon>
    </lineage>
</organism>
<accession>A0A1H6FF69</accession>
<sequence length="387" mass="44070">MNACPREIVNPFRPIPLEVPEGMKPNEFFNSTENLNDLVHNNGLLTNPEDLLLYRKALGHSNEFDASIIYNTSKSILNPLGRPVRRTQVPTHVKHVWNRMNQVIIAYMLEQYPDPDEALILAGEASLDATWSLTSPGVPSIRMLHNHFIVFKKEALRNAKLADENNPNLTDGGQHSLFQSYMHDVYQEFFEQALDLKMLKTASSSDSRVELTGYPQGLPSWEIKGGVDALRDINFWREYDAILKGFMDFYRTFFTQVSTRNAPMPKEAFFPEAIEKILLFNNDFLGTAKKVRDQCITDPKYANAIRWQPAFKQLIYRNDEGKLIVTISQNSIGNAITELLGVVVKRVPDAAAYEQAEPKLLERLLEVRRRLVEADLGEGIATPYWGV</sequence>
<dbReference type="AlphaFoldDB" id="A0A1H6FF69"/>
<dbReference type="EMBL" id="FMSV02000538">
    <property type="protein sequence ID" value="SEH07685.1"/>
    <property type="molecule type" value="Genomic_DNA"/>
</dbReference>
<reference evidence="1 2" key="1">
    <citation type="submission" date="2016-10" db="EMBL/GenBank/DDBJ databases">
        <authorList>
            <person name="de Groot N.N."/>
        </authorList>
    </citation>
    <scope>NUCLEOTIDE SEQUENCE [LARGE SCALE GENOMIC DNA]</scope>
    <source>
        <strain evidence="1">MBHS1</strain>
    </source>
</reference>
<proteinExistence type="predicted"/>
<dbReference type="RefSeq" id="WP_103921315.1">
    <property type="nucleotide sequence ID" value="NZ_FMSV02000538.1"/>
</dbReference>
<dbReference type="OrthoDB" id="9763435at2"/>
<gene>
    <name evidence="1" type="ORF">MBHS_03570</name>
</gene>
<protein>
    <submittedName>
        <fullName evidence="1">Uncharacterized protein</fullName>
    </submittedName>
</protein>